<reference evidence="2" key="1">
    <citation type="submission" date="2016-01" db="EMBL/GenBank/DDBJ databases">
        <authorList>
            <person name="Mitreva M."/>
            <person name="Pepin K.H."/>
            <person name="Mihindukulasuriya K.A."/>
            <person name="Fulton R."/>
            <person name="Fronick C."/>
            <person name="O'Laughlin M."/>
            <person name="Miner T."/>
            <person name="Herter B."/>
            <person name="Rosa B.A."/>
            <person name="Cordes M."/>
            <person name="Tomlinson C."/>
            <person name="Wollam A."/>
            <person name="Palsikar V.B."/>
            <person name="Mardis E.R."/>
            <person name="Wilson R.K."/>
        </authorList>
    </citation>
    <scope>NUCLEOTIDE SEQUENCE [LARGE SCALE GENOMIC DNA]</scope>
    <source>
        <strain evidence="2">DNF00729</strain>
    </source>
</reference>
<dbReference type="EMBL" id="LSDG01000003">
    <property type="protein sequence ID" value="KXB68325.1"/>
    <property type="molecule type" value="Genomic_DNA"/>
</dbReference>
<dbReference type="AlphaFoldDB" id="A0A134AKV7"/>
<comment type="caution">
    <text evidence="1">The sequence shown here is derived from an EMBL/GenBank/DDBJ whole genome shotgun (WGS) entry which is preliminary data.</text>
</comment>
<evidence type="ECO:0000313" key="1">
    <source>
        <dbReference type="EMBL" id="KXB68325.1"/>
    </source>
</evidence>
<dbReference type="Proteomes" id="UP000070442">
    <property type="component" value="Unassembled WGS sequence"/>
</dbReference>
<evidence type="ECO:0000313" key="2">
    <source>
        <dbReference type="Proteomes" id="UP000070442"/>
    </source>
</evidence>
<name>A0A134AKV7_9FIRM</name>
<sequence>MYLKDKSKVVRSPNVLRFLLSFVAERDVLSQAMYFAVAR</sequence>
<gene>
    <name evidence="1" type="ORF">HMPREF1863_00189</name>
</gene>
<organism evidence="1 2">
    <name type="scientific">Aedoeadaptatus coxii</name>
    <dbReference type="NCBI Taxonomy" id="755172"/>
    <lineage>
        <taxon>Bacteria</taxon>
        <taxon>Bacillati</taxon>
        <taxon>Bacillota</taxon>
        <taxon>Tissierellia</taxon>
        <taxon>Tissierellales</taxon>
        <taxon>Peptoniphilaceae</taxon>
        <taxon>Aedoeadaptatus</taxon>
    </lineage>
</organism>
<proteinExistence type="predicted"/>
<dbReference type="PATRIC" id="fig|755172.3.peg.182"/>
<accession>A0A134AKV7</accession>
<protein>
    <submittedName>
        <fullName evidence="1">Uncharacterized protein</fullName>
    </submittedName>
</protein>
<keyword evidence="2" id="KW-1185">Reference proteome</keyword>